<dbReference type="SUPFAM" id="SSF55021">
    <property type="entry name" value="ACT-like"/>
    <property type="match status" value="1"/>
</dbReference>
<feature type="domain" description="ACT-like" evidence="14">
    <location>
        <begin position="425"/>
        <end position="496"/>
    </location>
</feature>
<dbReference type="FunFam" id="3.40.50.1100:FF:000008">
    <property type="entry name" value="L-threonine dehydratase"/>
    <property type="match status" value="1"/>
</dbReference>
<dbReference type="GO" id="GO:0003941">
    <property type="term" value="F:L-serine ammonia-lyase activity"/>
    <property type="evidence" value="ECO:0007669"/>
    <property type="project" value="TreeGrafter"/>
</dbReference>
<dbReference type="NCBIfam" id="TIGR01124">
    <property type="entry name" value="ilvA_2Cterm"/>
    <property type="match status" value="1"/>
</dbReference>
<evidence type="ECO:0000256" key="7">
    <source>
        <dbReference type="ARBA" id="ARBA00022605"/>
    </source>
</evidence>
<dbReference type="InterPro" id="IPR001721">
    <property type="entry name" value="TD_ACT-like"/>
</dbReference>
<keyword evidence="10" id="KW-0663">Pyridoxal phosphate</keyword>
<dbReference type="PROSITE" id="PS00165">
    <property type="entry name" value="DEHYDRATASE_SER_THR"/>
    <property type="match status" value="1"/>
</dbReference>
<organism evidence="15">
    <name type="scientific">hydrothermal vent metagenome</name>
    <dbReference type="NCBI Taxonomy" id="652676"/>
    <lineage>
        <taxon>unclassified sequences</taxon>
        <taxon>metagenomes</taxon>
        <taxon>ecological metagenomes</taxon>
    </lineage>
</organism>
<gene>
    <name evidence="15" type="ORF">MNBD_GAMMA08-1010</name>
</gene>
<evidence type="ECO:0000256" key="2">
    <source>
        <dbReference type="ARBA" id="ARBA00001933"/>
    </source>
</evidence>
<name>A0A3B0XGX5_9ZZZZ</name>
<dbReference type="InterPro" id="IPR038110">
    <property type="entry name" value="TD_ACT-like_sf"/>
</dbReference>
<dbReference type="InterPro" id="IPR000634">
    <property type="entry name" value="Ser/Thr_deHydtase_PyrdxlP-BS"/>
</dbReference>
<dbReference type="InterPro" id="IPR005787">
    <property type="entry name" value="Thr_deHydtase_biosynth"/>
</dbReference>
<evidence type="ECO:0000256" key="13">
    <source>
        <dbReference type="ARBA" id="ARBA00031427"/>
    </source>
</evidence>
<evidence type="ECO:0000256" key="4">
    <source>
        <dbReference type="ARBA" id="ARBA00010869"/>
    </source>
</evidence>
<dbReference type="UniPathway" id="UPA00047">
    <property type="reaction ID" value="UER00054"/>
</dbReference>
<comment type="similarity">
    <text evidence="4">Belongs to the serine/threonine dehydratase family.</text>
</comment>
<protein>
    <recommendedName>
        <fullName evidence="6">threonine ammonia-lyase</fullName>
        <ecNumber evidence="6">4.3.1.19</ecNumber>
    </recommendedName>
    <alternativeName>
        <fullName evidence="13">Threonine deaminase</fullName>
    </alternativeName>
</protein>
<dbReference type="CDD" id="cd04906">
    <property type="entry name" value="ACT_ThrD-I_1"/>
    <property type="match status" value="1"/>
</dbReference>
<keyword evidence="7" id="KW-0028">Amino-acid biosynthesis</keyword>
<dbReference type="GO" id="GO:0030170">
    <property type="term" value="F:pyridoxal phosphate binding"/>
    <property type="evidence" value="ECO:0007669"/>
    <property type="project" value="InterPro"/>
</dbReference>
<dbReference type="EC" id="4.3.1.19" evidence="6"/>
<keyword evidence="12" id="KW-0100">Branched-chain amino acid biosynthesis</keyword>
<dbReference type="InterPro" id="IPR050147">
    <property type="entry name" value="Ser/Thr_Dehydratase"/>
</dbReference>
<dbReference type="InterPro" id="IPR045865">
    <property type="entry name" value="ACT-like_dom_sf"/>
</dbReference>
<evidence type="ECO:0000256" key="6">
    <source>
        <dbReference type="ARBA" id="ARBA00012096"/>
    </source>
</evidence>
<dbReference type="Pfam" id="PF00291">
    <property type="entry name" value="PALP"/>
    <property type="match status" value="1"/>
</dbReference>
<dbReference type="Gene3D" id="3.40.1020.10">
    <property type="entry name" value="Biosynthetic Threonine Deaminase, Domain 3"/>
    <property type="match status" value="1"/>
</dbReference>
<keyword evidence="8" id="KW-0412">Isoleucine biosynthesis</keyword>
<dbReference type="EMBL" id="UOFH01000223">
    <property type="protein sequence ID" value="VAW62662.1"/>
    <property type="molecule type" value="Genomic_DNA"/>
</dbReference>
<dbReference type="PANTHER" id="PTHR48078">
    <property type="entry name" value="THREONINE DEHYDRATASE, MITOCHONDRIAL-RELATED"/>
    <property type="match status" value="1"/>
</dbReference>
<dbReference type="GO" id="GO:0006567">
    <property type="term" value="P:L-threonine catabolic process"/>
    <property type="evidence" value="ECO:0007669"/>
    <property type="project" value="TreeGrafter"/>
</dbReference>
<evidence type="ECO:0000256" key="3">
    <source>
        <dbReference type="ARBA" id="ARBA00004810"/>
    </source>
</evidence>
<sequence length="508" mass="56524">MTQKYIEKILSARVYDVAIESPLDYAKRLSARLDNQILLKREDLQPVFSFKLRGAYNKLYQLKLRKPNLKGVIAASAGNHAQGLALAASQLGVKATIVMPKTTPKIKVDSVRSYGAKAVLVGDTYDEAAEYAQQRVEEEGLEYIHPYDDPDVIAGQGTVAVEILRQYTDDIDAIFIPVGGGGLIAGMAAFIKYLRPQVKVIGVEPADAACLAAAFEKNRRVVLNQVGLFADGVAVKQIGRETWRVAKQVVDEVITVSTDEICAAIKDIFDDTRSIMEPAGALAVAGIKKYVEEKKVSGQTLIAVNSGANMNFDRLRHVSERAELGEYREGLIGVTIPEEPGSFLRFCRLIGKKGITEFNYRYSDNETAHVFAGIQLAEGLAELDLLVKKLEDKNYPVLSMSDNEMAKLHVRHMVGGHANKIENEVLYRFQFPERPGALLDFLAHIGKRWNISLFHYRNHGAAFGRVLVGLQVQVNERKEVKTFLDELGYRWWDESENEAYKMFLGPAS</sequence>
<dbReference type="PROSITE" id="PS51672">
    <property type="entry name" value="ACT_LIKE"/>
    <property type="match status" value="2"/>
</dbReference>
<dbReference type="GO" id="GO:0004794">
    <property type="term" value="F:threonine deaminase activity"/>
    <property type="evidence" value="ECO:0007669"/>
    <property type="project" value="UniProtKB-EC"/>
</dbReference>
<evidence type="ECO:0000256" key="9">
    <source>
        <dbReference type="ARBA" id="ARBA00022737"/>
    </source>
</evidence>
<keyword evidence="9" id="KW-0677">Repeat</keyword>
<dbReference type="CDD" id="cd01562">
    <property type="entry name" value="Thr-dehyd"/>
    <property type="match status" value="1"/>
</dbReference>
<reference evidence="15" key="1">
    <citation type="submission" date="2018-06" db="EMBL/GenBank/DDBJ databases">
        <authorList>
            <person name="Zhirakovskaya E."/>
        </authorList>
    </citation>
    <scope>NUCLEOTIDE SEQUENCE</scope>
</reference>
<dbReference type="CDD" id="cd04907">
    <property type="entry name" value="ACT_ThrD-I_2"/>
    <property type="match status" value="1"/>
</dbReference>
<comment type="subunit">
    <text evidence="5">Homotetramer.</text>
</comment>
<proteinExistence type="inferred from homology"/>
<dbReference type="PANTHER" id="PTHR48078:SF11">
    <property type="entry name" value="THREONINE DEHYDRATASE, MITOCHONDRIAL"/>
    <property type="match status" value="1"/>
</dbReference>
<evidence type="ECO:0000256" key="1">
    <source>
        <dbReference type="ARBA" id="ARBA00001274"/>
    </source>
</evidence>
<dbReference type="Pfam" id="PF00585">
    <property type="entry name" value="Thr_dehydrat_C"/>
    <property type="match status" value="2"/>
</dbReference>
<dbReference type="SUPFAM" id="SSF53686">
    <property type="entry name" value="Tryptophan synthase beta subunit-like PLP-dependent enzymes"/>
    <property type="match status" value="1"/>
</dbReference>
<dbReference type="Gene3D" id="3.40.50.1100">
    <property type="match status" value="2"/>
</dbReference>
<dbReference type="InterPro" id="IPR036052">
    <property type="entry name" value="TrpB-like_PALP_sf"/>
</dbReference>
<comment type="pathway">
    <text evidence="3">Amino-acid biosynthesis; L-isoleucine biosynthesis; 2-oxobutanoate from L-threonine: step 1/1.</text>
</comment>
<feature type="domain" description="ACT-like" evidence="14">
    <location>
        <begin position="330"/>
        <end position="402"/>
    </location>
</feature>
<evidence type="ECO:0000259" key="14">
    <source>
        <dbReference type="PROSITE" id="PS51672"/>
    </source>
</evidence>
<dbReference type="GO" id="GO:0009097">
    <property type="term" value="P:isoleucine biosynthetic process"/>
    <property type="evidence" value="ECO:0007669"/>
    <property type="project" value="UniProtKB-UniPathway"/>
</dbReference>
<comment type="catalytic activity">
    <reaction evidence="1">
        <text>L-threonine = 2-oxobutanoate + NH4(+)</text>
        <dbReference type="Rhea" id="RHEA:22108"/>
        <dbReference type="ChEBI" id="CHEBI:16763"/>
        <dbReference type="ChEBI" id="CHEBI:28938"/>
        <dbReference type="ChEBI" id="CHEBI:57926"/>
        <dbReference type="EC" id="4.3.1.19"/>
    </reaction>
</comment>
<keyword evidence="11 15" id="KW-0456">Lyase</keyword>
<accession>A0A3B0XGX5</accession>
<dbReference type="GO" id="GO:0006565">
    <property type="term" value="P:L-serine catabolic process"/>
    <property type="evidence" value="ECO:0007669"/>
    <property type="project" value="TreeGrafter"/>
</dbReference>
<evidence type="ECO:0000256" key="12">
    <source>
        <dbReference type="ARBA" id="ARBA00023304"/>
    </source>
</evidence>
<dbReference type="NCBIfam" id="NF006674">
    <property type="entry name" value="PRK09224.1"/>
    <property type="match status" value="1"/>
</dbReference>
<dbReference type="NCBIfam" id="NF009130">
    <property type="entry name" value="PRK12483.1"/>
    <property type="match status" value="1"/>
</dbReference>
<dbReference type="AlphaFoldDB" id="A0A3B0XGX5"/>
<evidence type="ECO:0000256" key="11">
    <source>
        <dbReference type="ARBA" id="ARBA00023239"/>
    </source>
</evidence>
<comment type="cofactor">
    <cofactor evidence="2">
        <name>pyridoxal 5'-phosphate</name>
        <dbReference type="ChEBI" id="CHEBI:597326"/>
    </cofactor>
</comment>
<dbReference type="InterPro" id="IPR001926">
    <property type="entry name" value="TrpB-like_PALP"/>
</dbReference>
<evidence type="ECO:0000256" key="10">
    <source>
        <dbReference type="ARBA" id="ARBA00022898"/>
    </source>
</evidence>
<evidence type="ECO:0000256" key="5">
    <source>
        <dbReference type="ARBA" id="ARBA00011881"/>
    </source>
</evidence>
<evidence type="ECO:0000256" key="8">
    <source>
        <dbReference type="ARBA" id="ARBA00022624"/>
    </source>
</evidence>
<evidence type="ECO:0000313" key="15">
    <source>
        <dbReference type="EMBL" id="VAW62662.1"/>
    </source>
</evidence>
<dbReference type="FunFam" id="3.40.1020.10:FF:000001">
    <property type="entry name" value="L-threonine dehydratase"/>
    <property type="match status" value="1"/>
</dbReference>